<feature type="domain" description="EamA" evidence="8">
    <location>
        <begin position="166"/>
        <end position="300"/>
    </location>
</feature>
<dbReference type="SUPFAM" id="SSF103481">
    <property type="entry name" value="Multidrug resistance efflux transporter EmrE"/>
    <property type="match status" value="2"/>
</dbReference>
<accession>D6YB84</accession>
<comment type="subcellular location">
    <subcellularLocation>
        <location evidence="1">Membrane</location>
        <topology evidence="1">Multi-pass membrane protein</topology>
    </subcellularLocation>
</comment>
<feature type="domain" description="EamA" evidence="8">
    <location>
        <begin position="21"/>
        <end position="153"/>
    </location>
</feature>
<feature type="transmembrane region" description="Helical" evidence="7">
    <location>
        <begin position="228"/>
        <end position="246"/>
    </location>
</feature>
<sequence>MARLARSPLNGDSRRVSRSGLARMAALALLWGSGFLWVKLALRGFSAVQIVFIRLLLAFLVLAPMVLARGLPWPRGRRIWAHLFVVALVSNAVPFVLIGMAEETIGSNVAGVLNATTPIWTLLVAFAAGVDRHVTLPKAAGLTLGFLGAVVLFAPWQAANEIASPGGLAGLTAAACYGFGFVYTGRFLAGRGISPLVLSASQLGAATVQLAVVMPFAGLTPPTWRVDAVASLLILSVLGTGLAFVINFRVIEEDGPTIASTVTYLVPVVAVLLGWLVLGESVTATMLAGIVLILGGVALTRRHPAELAGRRDRHGGRSGVGGERQHPVAVEADLAHRDELALGRPGNLPQPGPDQPAGGVRRDDPPFGSDQHRIVGGAS</sequence>
<comment type="similarity">
    <text evidence="2">Belongs to the EamA transporter family.</text>
</comment>
<keyword evidence="3 7" id="KW-0812">Transmembrane</keyword>
<dbReference type="EMBL" id="CP001874">
    <property type="protein sequence ID" value="ADG88444.1"/>
    <property type="molecule type" value="Genomic_DNA"/>
</dbReference>
<dbReference type="eggNOG" id="COG0697">
    <property type="taxonomic scope" value="Bacteria"/>
</dbReference>
<keyword evidence="10" id="KW-1185">Reference proteome</keyword>
<gene>
    <name evidence="9" type="ordered locus">Tbis_1731</name>
</gene>
<dbReference type="GO" id="GO:0016020">
    <property type="term" value="C:membrane"/>
    <property type="evidence" value="ECO:0007669"/>
    <property type="project" value="UniProtKB-SubCell"/>
</dbReference>
<evidence type="ECO:0000256" key="1">
    <source>
        <dbReference type="ARBA" id="ARBA00004141"/>
    </source>
</evidence>
<dbReference type="AlphaFoldDB" id="D6YB84"/>
<feature type="transmembrane region" description="Helical" evidence="7">
    <location>
        <begin position="284"/>
        <end position="301"/>
    </location>
</feature>
<evidence type="ECO:0000256" key="2">
    <source>
        <dbReference type="ARBA" id="ARBA00007362"/>
    </source>
</evidence>
<protein>
    <recommendedName>
        <fullName evidence="8">EamA domain-containing protein</fullName>
    </recommendedName>
</protein>
<feature type="transmembrane region" description="Helical" evidence="7">
    <location>
        <begin position="258"/>
        <end position="278"/>
    </location>
</feature>
<dbReference type="HOGENOM" id="CLU_033863_5_2_11"/>
<name>D6YB84_THEBD</name>
<proteinExistence type="inferred from homology"/>
<dbReference type="Proteomes" id="UP000006640">
    <property type="component" value="Chromosome"/>
</dbReference>
<evidence type="ECO:0000313" key="10">
    <source>
        <dbReference type="Proteomes" id="UP000006640"/>
    </source>
</evidence>
<evidence type="ECO:0000256" key="3">
    <source>
        <dbReference type="ARBA" id="ARBA00022692"/>
    </source>
</evidence>
<evidence type="ECO:0000256" key="5">
    <source>
        <dbReference type="ARBA" id="ARBA00023136"/>
    </source>
</evidence>
<dbReference type="PANTHER" id="PTHR32322:SF9">
    <property type="entry name" value="AMINO-ACID METABOLITE EFFLUX PUMP-RELATED"/>
    <property type="match status" value="1"/>
</dbReference>
<dbReference type="Pfam" id="PF00892">
    <property type="entry name" value="EamA"/>
    <property type="match status" value="2"/>
</dbReference>
<evidence type="ECO:0000256" key="4">
    <source>
        <dbReference type="ARBA" id="ARBA00022989"/>
    </source>
</evidence>
<dbReference type="InterPro" id="IPR000620">
    <property type="entry name" value="EamA_dom"/>
</dbReference>
<feature type="transmembrane region" description="Helical" evidence="7">
    <location>
        <begin position="21"/>
        <end position="38"/>
    </location>
</feature>
<dbReference type="PANTHER" id="PTHR32322">
    <property type="entry name" value="INNER MEMBRANE TRANSPORTER"/>
    <property type="match status" value="1"/>
</dbReference>
<evidence type="ECO:0000313" key="9">
    <source>
        <dbReference type="EMBL" id="ADG88444.1"/>
    </source>
</evidence>
<feature type="transmembrane region" description="Helical" evidence="7">
    <location>
        <begin position="196"/>
        <end position="216"/>
    </location>
</feature>
<keyword evidence="4 7" id="KW-1133">Transmembrane helix</keyword>
<evidence type="ECO:0000256" key="7">
    <source>
        <dbReference type="SAM" id="Phobius"/>
    </source>
</evidence>
<organism evidence="9 10">
    <name type="scientific">Thermobispora bispora (strain ATCC 19993 / DSM 43833 / CBS 139.67 / JCM 10125 / KCTC 9307 / NBRC 14880 / R51)</name>
    <dbReference type="NCBI Taxonomy" id="469371"/>
    <lineage>
        <taxon>Bacteria</taxon>
        <taxon>Bacillati</taxon>
        <taxon>Actinomycetota</taxon>
        <taxon>Actinomycetes</taxon>
        <taxon>Streptosporangiales</taxon>
        <taxon>Streptosporangiaceae</taxon>
        <taxon>Thermobispora</taxon>
    </lineage>
</organism>
<feature type="transmembrane region" description="Helical" evidence="7">
    <location>
        <begin position="162"/>
        <end position="184"/>
    </location>
</feature>
<dbReference type="InterPro" id="IPR050638">
    <property type="entry name" value="AA-Vitamin_Transporters"/>
</dbReference>
<feature type="transmembrane region" description="Helical" evidence="7">
    <location>
        <begin position="79"/>
        <end position="99"/>
    </location>
</feature>
<dbReference type="InterPro" id="IPR037185">
    <property type="entry name" value="EmrE-like"/>
</dbReference>
<evidence type="ECO:0000256" key="6">
    <source>
        <dbReference type="SAM" id="MobiDB-lite"/>
    </source>
</evidence>
<dbReference type="KEGG" id="tbi:Tbis_1731"/>
<feature type="transmembrane region" description="Helical" evidence="7">
    <location>
        <begin position="44"/>
        <end position="67"/>
    </location>
</feature>
<dbReference type="OrthoDB" id="5242975at2"/>
<feature type="transmembrane region" description="Helical" evidence="7">
    <location>
        <begin position="105"/>
        <end position="127"/>
    </location>
</feature>
<keyword evidence="5 7" id="KW-0472">Membrane</keyword>
<feature type="transmembrane region" description="Helical" evidence="7">
    <location>
        <begin position="139"/>
        <end position="156"/>
    </location>
</feature>
<dbReference type="Gene3D" id="1.10.3730.20">
    <property type="match status" value="1"/>
</dbReference>
<reference evidence="9 10" key="1">
    <citation type="submission" date="2010-01" db="EMBL/GenBank/DDBJ databases">
        <title>The complete genome of Thermobispora bispora DSM 43833.</title>
        <authorList>
            <consortium name="US DOE Joint Genome Institute (JGI-PGF)"/>
            <person name="Lucas S."/>
            <person name="Copeland A."/>
            <person name="Lapidus A."/>
            <person name="Glavina del Rio T."/>
            <person name="Dalin E."/>
            <person name="Tice H."/>
            <person name="Bruce D."/>
            <person name="Goodwin L."/>
            <person name="Pitluck S."/>
            <person name="Kyrpides N."/>
            <person name="Mavromatis K."/>
            <person name="Ivanova N."/>
            <person name="Mikhailova N."/>
            <person name="Chertkov O."/>
            <person name="Brettin T."/>
            <person name="Detter J.C."/>
            <person name="Han C."/>
            <person name="Larimer F."/>
            <person name="Land M."/>
            <person name="Hauser L."/>
            <person name="Markowitz V."/>
            <person name="Cheng J.-F."/>
            <person name="Hugenholtz P."/>
            <person name="Woyke T."/>
            <person name="Wu D."/>
            <person name="Jando M."/>
            <person name="Schneider S."/>
            <person name="Klenk H.-P."/>
            <person name="Eisen J.A."/>
        </authorList>
    </citation>
    <scope>NUCLEOTIDE SEQUENCE [LARGE SCALE GENOMIC DNA]</scope>
    <source>
        <strain evidence="10">ATCC 19993 / DSM 43833 / CBS 139.67 / JCM 10125 / KCTC 9307 / NBRC 14880 / R51</strain>
    </source>
</reference>
<feature type="compositionally biased region" description="Basic and acidic residues" evidence="6">
    <location>
        <begin position="360"/>
        <end position="373"/>
    </location>
</feature>
<evidence type="ECO:0000259" key="8">
    <source>
        <dbReference type="Pfam" id="PF00892"/>
    </source>
</evidence>
<feature type="region of interest" description="Disordered" evidence="6">
    <location>
        <begin position="340"/>
        <end position="379"/>
    </location>
</feature>